<keyword evidence="3 11" id="KW-0808">Transferase</keyword>
<evidence type="ECO:0000256" key="5">
    <source>
        <dbReference type="ARBA" id="ARBA00022968"/>
    </source>
</evidence>
<evidence type="ECO:0000313" key="11">
    <source>
        <dbReference type="EMBL" id="KDR15463.1"/>
    </source>
</evidence>
<dbReference type="PANTHER" id="PTHR12129">
    <property type="entry name" value="HEPARAN SULFATE 2-O-SULFOTRANSFERASE"/>
    <property type="match status" value="1"/>
</dbReference>
<dbReference type="Gene3D" id="3.40.50.300">
    <property type="entry name" value="P-loop containing nucleotide triphosphate hydrolases"/>
    <property type="match status" value="1"/>
</dbReference>
<reference evidence="11 12" key="1">
    <citation type="journal article" date="2014" name="Nat. Commun.">
        <title>Molecular traces of alternative social organization in a termite genome.</title>
        <authorList>
            <person name="Terrapon N."/>
            <person name="Li C."/>
            <person name="Robertson H.M."/>
            <person name="Ji L."/>
            <person name="Meng X."/>
            <person name="Booth W."/>
            <person name="Chen Z."/>
            <person name="Childers C.P."/>
            <person name="Glastad K.M."/>
            <person name="Gokhale K."/>
            <person name="Gowin J."/>
            <person name="Gronenberg W."/>
            <person name="Hermansen R.A."/>
            <person name="Hu H."/>
            <person name="Hunt B.G."/>
            <person name="Huylmans A.K."/>
            <person name="Khalil S.M."/>
            <person name="Mitchell R.D."/>
            <person name="Munoz-Torres M.C."/>
            <person name="Mustard J.A."/>
            <person name="Pan H."/>
            <person name="Reese J.T."/>
            <person name="Scharf M.E."/>
            <person name="Sun F."/>
            <person name="Vogel H."/>
            <person name="Xiao J."/>
            <person name="Yang W."/>
            <person name="Yang Z."/>
            <person name="Yang Z."/>
            <person name="Zhou J."/>
            <person name="Zhu J."/>
            <person name="Brent C.S."/>
            <person name="Elsik C.G."/>
            <person name="Goodisman M.A."/>
            <person name="Liberles D.A."/>
            <person name="Roe R.M."/>
            <person name="Vargo E.L."/>
            <person name="Vilcinskas A."/>
            <person name="Wang J."/>
            <person name="Bornberg-Bauer E."/>
            <person name="Korb J."/>
            <person name="Zhang G."/>
            <person name="Liebig J."/>
        </authorList>
    </citation>
    <scope>NUCLEOTIDE SEQUENCE [LARGE SCALE GENOMIC DNA]</scope>
    <source>
        <tissue evidence="11">Whole organism</tissue>
    </source>
</reference>
<dbReference type="PANTHER" id="PTHR12129:SF15">
    <property type="entry name" value="URONYL 2-SULFOTRANSFERASE"/>
    <property type="match status" value="1"/>
</dbReference>
<keyword evidence="8 10" id="KW-0472">Membrane</keyword>
<dbReference type="eggNOG" id="KOG3922">
    <property type="taxonomic scope" value="Eukaryota"/>
</dbReference>
<evidence type="ECO:0000256" key="7">
    <source>
        <dbReference type="ARBA" id="ARBA00023034"/>
    </source>
</evidence>
<comment type="similarity">
    <text evidence="2">Belongs to the sulfotransferase 3 family.</text>
</comment>
<dbReference type="InParanoid" id="A0A067R0P5"/>
<dbReference type="EMBL" id="KK852824">
    <property type="protein sequence ID" value="KDR15463.1"/>
    <property type="molecule type" value="Genomic_DNA"/>
</dbReference>
<dbReference type="Proteomes" id="UP000027135">
    <property type="component" value="Unassembled WGS sequence"/>
</dbReference>
<dbReference type="GO" id="GO:0008146">
    <property type="term" value="F:sulfotransferase activity"/>
    <property type="evidence" value="ECO:0007669"/>
    <property type="project" value="InterPro"/>
</dbReference>
<evidence type="ECO:0000256" key="8">
    <source>
        <dbReference type="ARBA" id="ARBA00023136"/>
    </source>
</evidence>
<dbReference type="OMA" id="GRQGPTF"/>
<dbReference type="AlphaFoldDB" id="A0A067R0P5"/>
<accession>A0A067R0P5</accession>
<keyword evidence="12" id="KW-1185">Reference proteome</keyword>
<dbReference type="Pfam" id="PF03567">
    <property type="entry name" value="Sulfotransfer_2"/>
    <property type="match status" value="1"/>
</dbReference>
<dbReference type="InterPro" id="IPR027417">
    <property type="entry name" value="P-loop_NTPase"/>
</dbReference>
<evidence type="ECO:0000256" key="1">
    <source>
        <dbReference type="ARBA" id="ARBA00004323"/>
    </source>
</evidence>
<evidence type="ECO:0000256" key="3">
    <source>
        <dbReference type="ARBA" id="ARBA00022679"/>
    </source>
</evidence>
<dbReference type="STRING" id="136037.A0A067R0P5"/>
<protein>
    <submittedName>
        <fullName evidence="11">Heparan sulfate 2-O-sulfotransferase pipe</fullName>
    </submittedName>
</protein>
<dbReference type="SUPFAM" id="SSF52540">
    <property type="entry name" value="P-loop containing nucleoside triphosphate hydrolases"/>
    <property type="match status" value="1"/>
</dbReference>
<comment type="subcellular location">
    <subcellularLocation>
        <location evidence="1">Golgi apparatus membrane</location>
        <topology evidence="1">Single-pass type II membrane protein</topology>
    </subcellularLocation>
</comment>
<name>A0A067R0P5_ZOONE</name>
<evidence type="ECO:0000256" key="4">
    <source>
        <dbReference type="ARBA" id="ARBA00022692"/>
    </source>
</evidence>
<keyword evidence="5" id="KW-0735">Signal-anchor</keyword>
<dbReference type="GO" id="GO:0000139">
    <property type="term" value="C:Golgi membrane"/>
    <property type="evidence" value="ECO:0007669"/>
    <property type="project" value="UniProtKB-SubCell"/>
</dbReference>
<sequence>MIHSRRFTYPWFLIIVALMAGTGMLILNVQNPWRKNDILVTKAKFPVVTPSVRRITKSLTELRQDARVPELSGHVLFFNRVPKSGSEMLVLLLQWLQGANSFRHIRLGGGNVRKLNRIQQEELVETVTRKVRDEAVPVTFDRHVYFLNFSHFDRQSPTYINLVRDPVEKAASRFYYARVTPNPRSPDLQDAPQLKSKEFRSKSFDDCVQSGDPECAYNAGKTYDLTIPYFCGHQDWCTLLNEQRALETAKANVERYFPVVGILEELNATLALLEKRLPYFFRGVQKIYFQDLMEPRHNRNPKRPQHVSRSTRKYLEKALDSEYDFYYWLRARLLQQRSALTPHQ</sequence>
<keyword evidence="9" id="KW-0325">Glycoprotein</keyword>
<evidence type="ECO:0000256" key="10">
    <source>
        <dbReference type="SAM" id="Phobius"/>
    </source>
</evidence>
<evidence type="ECO:0000313" key="12">
    <source>
        <dbReference type="Proteomes" id="UP000027135"/>
    </source>
</evidence>
<proteinExistence type="inferred from homology"/>
<gene>
    <name evidence="11" type="ORF">L798_09169</name>
</gene>
<dbReference type="OrthoDB" id="10019582at2759"/>
<feature type="transmembrane region" description="Helical" evidence="10">
    <location>
        <begin position="7"/>
        <end position="27"/>
    </location>
</feature>
<dbReference type="InterPro" id="IPR007734">
    <property type="entry name" value="Heparan_SO4_2-O-STrfase"/>
</dbReference>
<evidence type="ECO:0000256" key="6">
    <source>
        <dbReference type="ARBA" id="ARBA00022989"/>
    </source>
</evidence>
<evidence type="ECO:0000256" key="9">
    <source>
        <dbReference type="ARBA" id="ARBA00023180"/>
    </source>
</evidence>
<evidence type="ECO:0000256" key="2">
    <source>
        <dbReference type="ARBA" id="ARBA00010569"/>
    </source>
</evidence>
<keyword evidence="6 10" id="KW-1133">Transmembrane helix</keyword>
<keyword evidence="7" id="KW-0333">Golgi apparatus</keyword>
<dbReference type="InterPro" id="IPR005331">
    <property type="entry name" value="Sulfotransferase"/>
</dbReference>
<organism evidence="11 12">
    <name type="scientific">Zootermopsis nevadensis</name>
    <name type="common">Dampwood termite</name>
    <dbReference type="NCBI Taxonomy" id="136037"/>
    <lineage>
        <taxon>Eukaryota</taxon>
        <taxon>Metazoa</taxon>
        <taxon>Ecdysozoa</taxon>
        <taxon>Arthropoda</taxon>
        <taxon>Hexapoda</taxon>
        <taxon>Insecta</taxon>
        <taxon>Pterygota</taxon>
        <taxon>Neoptera</taxon>
        <taxon>Polyneoptera</taxon>
        <taxon>Dictyoptera</taxon>
        <taxon>Blattodea</taxon>
        <taxon>Blattoidea</taxon>
        <taxon>Termitoidae</taxon>
        <taxon>Termopsidae</taxon>
        <taxon>Zootermopsis</taxon>
    </lineage>
</organism>
<keyword evidence="4 10" id="KW-0812">Transmembrane</keyword>